<evidence type="ECO:0000256" key="3">
    <source>
        <dbReference type="ARBA" id="ARBA00011901"/>
    </source>
</evidence>
<dbReference type="RefSeq" id="WP_058183101.1">
    <property type="nucleotide sequence ID" value="NZ_LMTZ01000012.1"/>
</dbReference>
<organism evidence="9 10">
    <name type="scientific">Mastigocoleus testarum BC008</name>
    <dbReference type="NCBI Taxonomy" id="371196"/>
    <lineage>
        <taxon>Bacteria</taxon>
        <taxon>Bacillati</taxon>
        <taxon>Cyanobacteriota</taxon>
        <taxon>Cyanophyceae</taxon>
        <taxon>Nostocales</taxon>
        <taxon>Hapalosiphonaceae</taxon>
        <taxon>Mastigocoleus</taxon>
    </lineage>
</organism>
<name>A0A0V7ZZB5_9CYAN</name>
<dbReference type="Pfam" id="PF01510">
    <property type="entry name" value="Amidase_2"/>
    <property type="match status" value="1"/>
</dbReference>
<dbReference type="SUPFAM" id="SSF55846">
    <property type="entry name" value="N-acetylmuramoyl-L-alanine amidase-like"/>
    <property type="match status" value="1"/>
</dbReference>
<comment type="similarity">
    <text evidence="2">Belongs to the N-acetylmuramoyl-L-alanine amidase 2 family.</text>
</comment>
<sequence length="186" mass="21198">MKRGELGASLNLEVELIPDGRPNRPGTPINIKKITVHNTSNTGRGADAKSHSKWVRNMGYYEFNGRKNYVSWHYTVDDKTVIKQLPISEKGWHSGRGNSLSIGIEICMHQGINQNAAFDRASRLIAALLYDLNLSLEDVVTHKYWTQKACPILLLDEEKWASFKDKIRDYLEGIFQSNQDYSDEDV</sequence>
<dbReference type="GO" id="GO:0008745">
    <property type="term" value="F:N-acetylmuramoyl-L-alanine amidase activity"/>
    <property type="evidence" value="ECO:0007669"/>
    <property type="project" value="UniProtKB-EC"/>
</dbReference>
<comment type="caution">
    <text evidence="9">The sequence shown here is derived from an EMBL/GenBank/DDBJ whole genome shotgun (WGS) entry which is preliminary data.</text>
</comment>
<dbReference type="Gene3D" id="3.40.80.10">
    <property type="entry name" value="Peptidoglycan recognition protein-like"/>
    <property type="match status" value="1"/>
</dbReference>
<dbReference type="AlphaFoldDB" id="A0A0V7ZZB5"/>
<dbReference type="InterPro" id="IPR036505">
    <property type="entry name" value="Amidase/PGRP_sf"/>
</dbReference>
<protein>
    <recommendedName>
        <fullName evidence="3">N-acetylmuramoyl-L-alanine amidase</fullName>
        <ecNumber evidence="3">3.5.1.28</ecNumber>
    </recommendedName>
</protein>
<dbReference type="PANTHER" id="PTHR30417:SF11">
    <property type="entry name" value="N-ACETYLMURAMOYL-L-ALANINE AMIDASE XLYA"/>
    <property type="match status" value="1"/>
</dbReference>
<evidence type="ECO:0000313" key="10">
    <source>
        <dbReference type="Proteomes" id="UP000053372"/>
    </source>
</evidence>
<dbReference type="OrthoDB" id="561150at2"/>
<dbReference type="PANTHER" id="PTHR30417">
    <property type="entry name" value="N-ACETYLMURAMOYL-L-ALANINE AMIDASE AMID"/>
    <property type="match status" value="1"/>
</dbReference>
<dbReference type="GO" id="GO:0009254">
    <property type="term" value="P:peptidoglycan turnover"/>
    <property type="evidence" value="ECO:0007669"/>
    <property type="project" value="TreeGrafter"/>
</dbReference>
<accession>A0A0V7ZZB5</accession>
<keyword evidence="7" id="KW-0961">Cell wall biogenesis/degradation</keyword>
<dbReference type="EC" id="3.5.1.28" evidence="3"/>
<comment type="catalytic activity">
    <reaction evidence="1">
        <text>Hydrolyzes the link between N-acetylmuramoyl residues and L-amino acid residues in certain cell-wall glycopeptides.</text>
        <dbReference type="EC" id="3.5.1.28"/>
    </reaction>
</comment>
<dbReference type="CDD" id="cd06583">
    <property type="entry name" value="PGRP"/>
    <property type="match status" value="1"/>
</dbReference>
<dbReference type="GO" id="GO:0071555">
    <property type="term" value="P:cell wall organization"/>
    <property type="evidence" value="ECO:0007669"/>
    <property type="project" value="UniProtKB-KW"/>
</dbReference>
<evidence type="ECO:0000256" key="2">
    <source>
        <dbReference type="ARBA" id="ARBA00007553"/>
    </source>
</evidence>
<keyword evidence="5" id="KW-0749">Sporulation</keyword>
<dbReference type="InterPro" id="IPR051206">
    <property type="entry name" value="NAMLAA_amidase_2"/>
</dbReference>
<dbReference type="EMBL" id="LMTZ01000012">
    <property type="protein sequence ID" value="KST69866.1"/>
    <property type="molecule type" value="Genomic_DNA"/>
</dbReference>
<keyword evidence="6" id="KW-0178">Competence</keyword>
<feature type="domain" description="N-acetylmuramoyl-L-alanine amidase" evidence="8">
    <location>
        <begin position="19"/>
        <end position="167"/>
    </location>
</feature>
<dbReference type="GO" id="GO:0030435">
    <property type="term" value="P:sporulation resulting in formation of a cellular spore"/>
    <property type="evidence" value="ECO:0007669"/>
    <property type="project" value="UniProtKB-KW"/>
</dbReference>
<proteinExistence type="inferred from homology"/>
<dbReference type="GO" id="GO:0030420">
    <property type="term" value="P:establishment of competence for transformation"/>
    <property type="evidence" value="ECO:0007669"/>
    <property type="project" value="UniProtKB-KW"/>
</dbReference>
<gene>
    <name evidence="9" type="ORF">BC008_05365</name>
</gene>
<keyword evidence="4" id="KW-0378">Hydrolase</keyword>
<evidence type="ECO:0000256" key="6">
    <source>
        <dbReference type="ARBA" id="ARBA00023287"/>
    </source>
</evidence>
<dbReference type="SMART" id="SM00644">
    <property type="entry name" value="Ami_2"/>
    <property type="match status" value="1"/>
</dbReference>
<reference evidence="9 10" key="1">
    <citation type="journal article" date="2015" name="Genome Announc.">
        <title>Draft Genome of the Euendolithic (true boring) Cyanobacterium Mastigocoleus testarum strain BC008.</title>
        <authorList>
            <person name="Guida B.S."/>
            <person name="Garcia-Pichel F."/>
        </authorList>
    </citation>
    <scope>NUCLEOTIDE SEQUENCE [LARGE SCALE GENOMIC DNA]</scope>
    <source>
        <strain evidence="9 10">BC008</strain>
    </source>
</reference>
<dbReference type="InterPro" id="IPR002502">
    <property type="entry name" value="Amidase_domain"/>
</dbReference>
<evidence type="ECO:0000256" key="4">
    <source>
        <dbReference type="ARBA" id="ARBA00022801"/>
    </source>
</evidence>
<dbReference type="GO" id="GO:0009253">
    <property type="term" value="P:peptidoglycan catabolic process"/>
    <property type="evidence" value="ECO:0007669"/>
    <property type="project" value="InterPro"/>
</dbReference>
<evidence type="ECO:0000259" key="8">
    <source>
        <dbReference type="SMART" id="SM00644"/>
    </source>
</evidence>
<evidence type="ECO:0000256" key="7">
    <source>
        <dbReference type="ARBA" id="ARBA00023316"/>
    </source>
</evidence>
<dbReference type="Proteomes" id="UP000053372">
    <property type="component" value="Unassembled WGS sequence"/>
</dbReference>
<evidence type="ECO:0000256" key="1">
    <source>
        <dbReference type="ARBA" id="ARBA00001561"/>
    </source>
</evidence>
<keyword evidence="10" id="KW-1185">Reference proteome</keyword>
<evidence type="ECO:0000256" key="5">
    <source>
        <dbReference type="ARBA" id="ARBA00022969"/>
    </source>
</evidence>
<evidence type="ECO:0000313" key="9">
    <source>
        <dbReference type="EMBL" id="KST69866.1"/>
    </source>
</evidence>